<keyword evidence="3" id="KW-1185">Reference proteome</keyword>
<comment type="caution">
    <text evidence="2">The sequence shown here is derived from an EMBL/GenBank/DDBJ whole genome shotgun (WGS) entry which is preliminary data.</text>
</comment>
<accession>A0AAV5MQS8</accession>
<evidence type="ECO:0000256" key="1">
    <source>
        <dbReference type="SAM" id="MobiDB-lite"/>
    </source>
</evidence>
<proteinExistence type="predicted"/>
<sequence>MFALVSKSSSSVLSEQLMAEETGKHSLSPALPNNDTEFNNPLSLKKAAESPVVERSGKGHRPLDRTDGIVGFTCHPLKVSTSAACFVWSLHEERAGNGLILILYSFQNRNFTHIVLMPEVCFAASSITALWPKREPSLTHLASKGRRKARSGQLVTNIREAEPPSSDISNSETTLLSFLRHRKQNYLTEGDSRKGRGIRMRSERPSLGQTMQ</sequence>
<dbReference type="AlphaFoldDB" id="A0AAV5MQS8"/>
<dbReference type="Proteomes" id="UP001054252">
    <property type="component" value="Unassembled WGS sequence"/>
</dbReference>
<feature type="region of interest" description="Disordered" evidence="1">
    <location>
        <begin position="189"/>
        <end position="212"/>
    </location>
</feature>
<name>A0AAV5MQS8_9ROSI</name>
<evidence type="ECO:0000313" key="2">
    <source>
        <dbReference type="EMBL" id="GKV52328.1"/>
    </source>
</evidence>
<protein>
    <submittedName>
        <fullName evidence="2">Uncharacterized protein</fullName>
    </submittedName>
</protein>
<evidence type="ECO:0000313" key="3">
    <source>
        <dbReference type="Proteomes" id="UP001054252"/>
    </source>
</evidence>
<organism evidence="2 3">
    <name type="scientific">Rubroshorea leprosula</name>
    <dbReference type="NCBI Taxonomy" id="152421"/>
    <lineage>
        <taxon>Eukaryota</taxon>
        <taxon>Viridiplantae</taxon>
        <taxon>Streptophyta</taxon>
        <taxon>Embryophyta</taxon>
        <taxon>Tracheophyta</taxon>
        <taxon>Spermatophyta</taxon>
        <taxon>Magnoliopsida</taxon>
        <taxon>eudicotyledons</taxon>
        <taxon>Gunneridae</taxon>
        <taxon>Pentapetalae</taxon>
        <taxon>rosids</taxon>
        <taxon>malvids</taxon>
        <taxon>Malvales</taxon>
        <taxon>Dipterocarpaceae</taxon>
        <taxon>Rubroshorea</taxon>
    </lineage>
</organism>
<dbReference type="EMBL" id="BPVZ01000670">
    <property type="protein sequence ID" value="GKV52328.1"/>
    <property type="molecule type" value="Genomic_DNA"/>
</dbReference>
<gene>
    <name evidence="2" type="ORF">SLEP1_g58917</name>
</gene>
<reference evidence="2 3" key="1">
    <citation type="journal article" date="2021" name="Commun. Biol.">
        <title>The genome of Shorea leprosula (Dipterocarpaceae) highlights the ecological relevance of drought in aseasonal tropical rainforests.</title>
        <authorList>
            <person name="Ng K.K.S."/>
            <person name="Kobayashi M.J."/>
            <person name="Fawcett J.A."/>
            <person name="Hatakeyama M."/>
            <person name="Paape T."/>
            <person name="Ng C.H."/>
            <person name="Ang C.C."/>
            <person name="Tnah L.H."/>
            <person name="Lee C.T."/>
            <person name="Nishiyama T."/>
            <person name="Sese J."/>
            <person name="O'Brien M.J."/>
            <person name="Copetti D."/>
            <person name="Mohd Noor M.I."/>
            <person name="Ong R.C."/>
            <person name="Putra M."/>
            <person name="Sireger I.Z."/>
            <person name="Indrioko S."/>
            <person name="Kosugi Y."/>
            <person name="Izuno A."/>
            <person name="Isagi Y."/>
            <person name="Lee S.L."/>
            <person name="Shimizu K.K."/>
        </authorList>
    </citation>
    <scope>NUCLEOTIDE SEQUENCE [LARGE SCALE GENOMIC DNA]</scope>
    <source>
        <strain evidence="2">214</strain>
    </source>
</reference>
<feature type="compositionally biased region" description="Basic and acidic residues" evidence="1">
    <location>
        <begin position="190"/>
        <end position="204"/>
    </location>
</feature>